<evidence type="ECO:0000256" key="2">
    <source>
        <dbReference type="ARBA" id="ARBA00022475"/>
    </source>
</evidence>
<feature type="transmembrane region" description="Helical" evidence="6">
    <location>
        <begin position="400"/>
        <end position="419"/>
    </location>
</feature>
<keyword evidence="5 6" id="KW-0472">Membrane</keyword>
<feature type="transmembrane region" description="Helical" evidence="6">
    <location>
        <begin position="27"/>
        <end position="46"/>
    </location>
</feature>
<gene>
    <name evidence="8" type="ORF">CKA81_07810</name>
</gene>
<feature type="transmembrane region" description="Helical" evidence="6">
    <location>
        <begin position="761"/>
        <end position="786"/>
    </location>
</feature>
<comment type="subcellular location">
    <subcellularLocation>
        <location evidence="1">Cell membrane</location>
        <topology evidence="1">Multi-pass membrane protein</topology>
    </subcellularLocation>
</comment>
<keyword evidence="4 6" id="KW-1133">Transmembrane helix</keyword>
<dbReference type="Proteomes" id="UP000283474">
    <property type="component" value="Chromosome"/>
</dbReference>
<evidence type="ECO:0000256" key="6">
    <source>
        <dbReference type="SAM" id="Phobius"/>
    </source>
</evidence>
<feature type="transmembrane region" description="Helical" evidence="6">
    <location>
        <begin position="714"/>
        <end position="733"/>
    </location>
</feature>
<evidence type="ECO:0000256" key="5">
    <source>
        <dbReference type="ARBA" id="ARBA00023136"/>
    </source>
</evidence>
<organism evidence="8 9">
    <name type="scientific">Pollutimonas thiosulfatoxidans</name>
    <dbReference type="NCBI Taxonomy" id="2028345"/>
    <lineage>
        <taxon>Bacteria</taxon>
        <taxon>Pseudomonadati</taxon>
        <taxon>Pseudomonadota</taxon>
        <taxon>Betaproteobacteria</taxon>
        <taxon>Burkholderiales</taxon>
        <taxon>Alcaligenaceae</taxon>
        <taxon>Pollutimonas</taxon>
    </lineage>
</organism>
<keyword evidence="2" id="KW-1003">Cell membrane</keyword>
<dbReference type="GO" id="GO:0005886">
    <property type="term" value="C:plasma membrane"/>
    <property type="evidence" value="ECO:0007669"/>
    <property type="project" value="UniProtKB-SubCell"/>
</dbReference>
<feature type="transmembrane region" description="Helical" evidence="6">
    <location>
        <begin position="798"/>
        <end position="824"/>
    </location>
</feature>
<dbReference type="InterPro" id="IPR038766">
    <property type="entry name" value="Membrane_comp_ABC_pdt"/>
</dbReference>
<dbReference type="Pfam" id="PF02687">
    <property type="entry name" value="FtsX"/>
    <property type="match status" value="2"/>
</dbReference>
<evidence type="ECO:0000313" key="8">
    <source>
        <dbReference type="EMBL" id="QAA93749.1"/>
    </source>
</evidence>
<feature type="transmembrane region" description="Helical" evidence="6">
    <location>
        <begin position="473"/>
        <end position="495"/>
    </location>
</feature>
<feature type="transmembrane region" description="Helical" evidence="6">
    <location>
        <begin position="263"/>
        <end position="282"/>
    </location>
</feature>
<dbReference type="EMBL" id="CP022987">
    <property type="protein sequence ID" value="QAA93749.1"/>
    <property type="molecule type" value="Genomic_DNA"/>
</dbReference>
<keyword evidence="3 6" id="KW-0812">Transmembrane</keyword>
<dbReference type="PANTHER" id="PTHR30287:SF1">
    <property type="entry name" value="INNER MEMBRANE PROTEIN"/>
    <property type="match status" value="1"/>
</dbReference>
<dbReference type="KEGG" id="pus:CKA81_07810"/>
<keyword evidence="9" id="KW-1185">Reference proteome</keyword>
<reference evidence="8 9" key="1">
    <citation type="submission" date="2017-08" db="EMBL/GenBank/DDBJ databases">
        <authorList>
            <person name="Park S.-J."/>
            <person name="Kim H."/>
        </authorList>
    </citation>
    <scope>NUCLEOTIDE SEQUENCE [LARGE SCALE GENOMIC DNA]</scope>
    <source>
        <strain evidence="9">ye3</strain>
    </source>
</reference>
<evidence type="ECO:0000256" key="3">
    <source>
        <dbReference type="ARBA" id="ARBA00022692"/>
    </source>
</evidence>
<evidence type="ECO:0000256" key="1">
    <source>
        <dbReference type="ARBA" id="ARBA00004651"/>
    </source>
</evidence>
<feature type="domain" description="ABC3 transporter permease C-terminal" evidence="7">
    <location>
        <begin position="267"/>
        <end position="373"/>
    </location>
</feature>
<feature type="transmembrane region" description="Helical" evidence="6">
    <location>
        <begin position="315"/>
        <end position="345"/>
    </location>
</feature>
<evidence type="ECO:0000313" key="9">
    <source>
        <dbReference type="Proteomes" id="UP000283474"/>
    </source>
</evidence>
<dbReference type="AlphaFoldDB" id="A0A410GBU5"/>
<dbReference type="OrthoDB" id="5292592at2"/>
<dbReference type="PANTHER" id="PTHR30287">
    <property type="entry name" value="MEMBRANE COMPONENT OF PREDICTED ABC SUPERFAMILY METABOLITE UPTAKE TRANSPORTER"/>
    <property type="match status" value="1"/>
</dbReference>
<feature type="transmembrane region" description="Helical" evidence="6">
    <location>
        <begin position="357"/>
        <end position="379"/>
    </location>
</feature>
<protein>
    <submittedName>
        <fullName evidence="8">ABC transporter permease</fullName>
    </submittedName>
</protein>
<proteinExistence type="predicted"/>
<dbReference type="InterPro" id="IPR003838">
    <property type="entry name" value="ABC3_permease_C"/>
</dbReference>
<sequence>MHAGIVSIVRFGLRSLRRDWRSGELRLLALALVTAVTAVTSVGFLADRVGGALERDSAQMLGADLAVRSADPIPSPFGQRALELGLTTAQTVQFPSMAGTDSTMQLASLKAVSPGYPLRGQLRTVDGTDPSGAAHPADGIPAPGTAWADAQLLNQLDIEPGQDVTLGEASFTVARIITYEPDRGMEFVNVAPRIMINMSDLPATGLVATGSRVRHQLLVAGSPAQVQRYQDWISEKVVDGQTISTPQTSRPQLRSALTRAEQFLQLVALLTVMIAAVAVALATRRYTLRHRDGIAVMRCLGASRRQLGISLWVEFLALGLITSAVGALAGFAVHEGLVLVVSAWLDTSLPPATLEPVWQGLAAGLLLLMGFALPPLAALPKVAPARVLRRDDAGPPLRRWPSYAFGVAAFFALTVWISGDLRLSSVVTGGFAVALVLFALTAHALVAVLGRLRHRAAGHAALRFALAGLVRRRGLTVTQLCALSTGLMILLLLAITRTDLLQGWQGSLEPDAPNTFLINIQPEQRSSVQARLKEEGLQAVTFSPMIRGRLVAISDKAVNADDYKDARAQRMAKREFNLSYTDTLPDSNETTAGRWLDPQAHEASLETGLAATLGIAVGDTLTFDVAGRDVKVAVVGLREVDWDSFQTNFFAVLSPAALVDAPASYITSLHVPPEQAAGLLAVLRDFPNLTLFDIGSLLGQVQHVLDQVVRAVQLLFLFTVIAGVLVLAAALAATRDERIHEVAILRALGASRRQLVAAQRIELLIVGGLAGLLAAGGAVAVAGLLARLVFEFPLAWSWWPWVAGIGIGIAASLLGGTLALAGVLKTPPLVSLREAT</sequence>
<accession>A0A410GBU5</accession>
<feature type="transmembrane region" description="Helical" evidence="6">
    <location>
        <begin position="431"/>
        <end position="452"/>
    </location>
</feature>
<dbReference type="RefSeq" id="WP_128354795.1">
    <property type="nucleotide sequence ID" value="NZ_CP022987.1"/>
</dbReference>
<evidence type="ECO:0000259" key="7">
    <source>
        <dbReference type="Pfam" id="PF02687"/>
    </source>
</evidence>
<feature type="domain" description="ABC3 transporter permease C-terminal" evidence="7">
    <location>
        <begin position="715"/>
        <end position="828"/>
    </location>
</feature>
<name>A0A410GBU5_9BURK</name>
<evidence type="ECO:0000256" key="4">
    <source>
        <dbReference type="ARBA" id="ARBA00022989"/>
    </source>
</evidence>